<dbReference type="AlphaFoldDB" id="A0AAE0DT99"/>
<protein>
    <recommendedName>
        <fullName evidence="1">RNase H type-1 domain-containing protein</fullName>
    </recommendedName>
</protein>
<dbReference type="InterPro" id="IPR002156">
    <property type="entry name" value="RNaseH_domain"/>
</dbReference>
<dbReference type="GO" id="GO:0003676">
    <property type="term" value="F:nucleic acid binding"/>
    <property type="evidence" value="ECO:0007669"/>
    <property type="project" value="InterPro"/>
</dbReference>
<dbReference type="Proteomes" id="UP001281410">
    <property type="component" value="Unassembled WGS sequence"/>
</dbReference>
<comment type="caution">
    <text evidence="2">The sequence shown here is derived from an EMBL/GenBank/DDBJ whole genome shotgun (WGS) entry which is preliminary data.</text>
</comment>
<accession>A0AAE0DT99</accession>
<organism evidence="2 3">
    <name type="scientific">Dipteronia sinensis</name>
    <dbReference type="NCBI Taxonomy" id="43782"/>
    <lineage>
        <taxon>Eukaryota</taxon>
        <taxon>Viridiplantae</taxon>
        <taxon>Streptophyta</taxon>
        <taxon>Embryophyta</taxon>
        <taxon>Tracheophyta</taxon>
        <taxon>Spermatophyta</taxon>
        <taxon>Magnoliopsida</taxon>
        <taxon>eudicotyledons</taxon>
        <taxon>Gunneridae</taxon>
        <taxon>Pentapetalae</taxon>
        <taxon>rosids</taxon>
        <taxon>malvids</taxon>
        <taxon>Sapindales</taxon>
        <taxon>Sapindaceae</taxon>
        <taxon>Hippocastanoideae</taxon>
        <taxon>Acereae</taxon>
        <taxon>Dipteronia</taxon>
    </lineage>
</organism>
<dbReference type="Pfam" id="PF13456">
    <property type="entry name" value="RVT_3"/>
    <property type="match status" value="1"/>
</dbReference>
<dbReference type="PANTHER" id="PTHR47074:SF79">
    <property type="entry name" value="PUTATIVE-RELATED"/>
    <property type="match status" value="1"/>
</dbReference>
<dbReference type="EMBL" id="JANJYJ010000010">
    <property type="protein sequence ID" value="KAK3185072.1"/>
    <property type="molecule type" value="Genomic_DNA"/>
</dbReference>
<name>A0AAE0DT99_9ROSI</name>
<reference evidence="2" key="1">
    <citation type="journal article" date="2023" name="Plant J.">
        <title>Genome sequences and population genomics provide insights into the demographic history, inbreeding, and mutation load of two 'living fossil' tree species of Dipteronia.</title>
        <authorList>
            <person name="Feng Y."/>
            <person name="Comes H.P."/>
            <person name="Chen J."/>
            <person name="Zhu S."/>
            <person name="Lu R."/>
            <person name="Zhang X."/>
            <person name="Li P."/>
            <person name="Qiu J."/>
            <person name="Olsen K.M."/>
            <person name="Qiu Y."/>
        </authorList>
    </citation>
    <scope>NUCLEOTIDE SEQUENCE</scope>
    <source>
        <strain evidence="2">NBL</strain>
    </source>
</reference>
<proteinExistence type="predicted"/>
<feature type="domain" description="RNase H type-1" evidence="1">
    <location>
        <begin position="210"/>
        <end position="258"/>
    </location>
</feature>
<dbReference type="GO" id="GO:0004523">
    <property type="term" value="F:RNA-DNA hybrid ribonuclease activity"/>
    <property type="evidence" value="ECO:0007669"/>
    <property type="project" value="InterPro"/>
</dbReference>
<gene>
    <name evidence="2" type="ORF">Dsin_032358</name>
</gene>
<evidence type="ECO:0000259" key="1">
    <source>
        <dbReference type="Pfam" id="PF13456"/>
    </source>
</evidence>
<dbReference type="PANTHER" id="PTHR47074">
    <property type="entry name" value="BNAC02G40300D PROTEIN"/>
    <property type="match status" value="1"/>
</dbReference>
<dbReference type="InterPro" id="IPR052929">
    <property type="entry name" value="RNase_H-like_EbsB-rel"/>
</dbReference>
<keyword evidence="3" id="KW-1185">Reference proteome</keyword>
<evidence type="ECO:0000313" key="2">
    <source>
        <dbReference type="EMBL" id="KAK3185072.1"/>
    </source>
</evidence>
<evidence type="ECO:0000313" key="3">
    <source>
        <dbReference type="Proteomes" id="UP001281410"/>
    </source>
</evidence>
<sequence length="268" mass="28615">MDGSGGRQQDGVEASGPVITCATEADMVAVMDGDENVVEEVGEGEPGKGKGISLPKYTARKWRRAARLASSHRGSLLGRPLGVPEGKGPLELIRKRLAIVQEAVREGSELQFCLEGRVVEALIEFACPSESQSFSMEDVEKVWEVTEFGLLLGELKGLGCLEILCWFSLQFDREAMARFAMWSGQGGLASPPSGGLKLNTDAVVPLVGNSFGIGAVIRDFAGKVVLALSKIVQGCFSIEVCEALALRKGLSLAKQHGLIIGWAKLTNR</sequence>